<dbReference type="OrthoDB" id="9801684at2"/>
<keyword evidence="5" id="KW-1185">Reference proteome</keyword>
<evidence type="ECO:0000313" key="4">
    <source>
        <dbReference type="EMBL" id="MCS5707402.1"/>
    </source>
</evidence>
<keyword evidence="4" id="KW-0067">ATP-binding</keyword>
<evidence type="ECO:0000259" key="2">
    <source>
        <dbReference type="Pfam" id="PF13635"/>
    </source>
</evidence>
<keyword evidence="4" id="KW-0547">Nucleotide-binding</keyword>
<protein>
    <submittedName>
        <fullName evidence="4">ATP-binding protein</fullName>
    </submittedName>
</protein>
<dbReference type="InterPro" id="IPR027417">
    <property type="entry name" value="P-loop_NTPase"/>
</dbReference>
<feature type="domain" description="DUF4143" evidence="2">
    <location>
        <begin position="220"/>
        <end position="360"/>
    </location>
</feature>
<proteinExistence type="predicted"/>
<dbReference type="PANTHER" id="PTHR33295:SF8">
    <property type="entry name" value="AAA+ ATPASE DOMAIN-CONTAINING PROTEIN"/>
    <property type="match status" value="1"/>
</dbReference>
<dbReference type="PANTHER" id="PTHR33295">
    <property type="entry name" value="ATPASE"/>
    <property type="match status" value="1"/>
</dbReference>
<dbReference type="Proteomes" id="UP000051494">
    <property type="component" value="Unassembled WGS sequence"/>
</dbReference>
<reference evidence="4" key="2">
    <citation type="journal article" date="2016" name="Genome Announc.">
        <title>Draft Genome Sequences of Two Novel Amoeba-Resistant Intranuclear Bacteria, 'Candidatus Berkiella cookevillensis' and 'Candidatus Berkiella aquae'.</title>
        <authorList>
            <person name="Mehari Y.T."/>
            <person name="Arivett B.A."/>
            <person name="Farone A.L."/>
            <person name="Gunderson J.H."/>
            <person name="Farone M.B."/>
        </authorList>
    </citation>
    <scope>NUCLEOTIDE SEQUENCE</scope>
    <source>
        <strain evidence="4">CC99</strain>
    </source>
</reference>
<evidence type="ECO:0000313" key="5">
    <source>
        <dbReference type="Proteomes" id="UP000051494"/>
    </source>
</evidence>
<name>A0A0Q9YN47_9GAMM</name>
<dbReference type="InterPro" id="IPR025420">
    <property type="entry name" value="DUF4143"/>
</dbReference>
<dbReference type="Pfam" id="PF13173">
    <property type="entry name" value="AAA_14"/>
    <property type="match status" value="1"/>
</dbReference>
<comment type="caution">
    <text evidence="3">The sequence shown here is derived from an EMBL/GenBank/DDBJ whole genome shotgun (WGS) entry which is preliminary data.</text>
</comment>
<sequence length="432" mass="50934">MSVSPDLLKRIIFDQREDKRWPKMYIHRTIEKSLNKLSQNEEIIVLSGIRRCGKSVLLEHVRRICESENDYYFNFEDERLVNFTSEDFEVLHQTFISLYGEQNNFYFDEIQNIPQWELFVRRMYNKGCKIYLTGSNANLFSEELGTRLTGRYISLDIYPFSFAEFSQDLIPLEQVDFSTRDIGYLREHYSKYLELGGIPAYIRNKDPEYLHSLCESILYRDIIARYKVGNPEALKKLLFYLASNCGKEVTLSKLLGMINNNGKIIKSNTTISDYCRYIENSFMCFFVNRYDDNLKAQQQAPRKIYFVDHILAKILGFRTSEDRGRTLENIVFVELKRRGHEIFYYSGSRECDFVVRNGSCTQQVIQVCLELHDSSTNEREELGLIEAMDKFSLSEGLIITENEEGGKIIEKNGKKYHIFIKPIWKWLRTFDV</sequence>
<dbReference type="GO" id="GO:0005524">
    <property type="term" value="F:ATP binding"/>
    <property type="evidence" value="ECO:0007669"/>
    <property type="project" value="UniProtKB-KW"/>
</dbReference>
<evidence type="ECO:0000313" key="3">
    <source>
        <dbReference type="EMBL" id="KRG17603.1"/>
    </source>
</evidence>
<dbReference type="PATRIC" id="fig|1590042.3.peg.2256"/>
<dbReference type="AlphaFoldDB" id="A0A0Q9YN47"/>
<evidence type="ECO:0000259" key="1">
    <source>
        <dbReference type="Pfam" id="PF13173"/>
    </source>
</evidence>
<dbReference type="RefSeq" id="WP_057625302.1">
    <property type="nucleotide sequence ID" value="NZ_LKHV02000001.1"/>
</dbReference>
<reference evidence="4" key="3">
    <citation type="submission" date="2021-06" db="EMBL/GenBank/DDBJ databases">
        <title>Genomic Description and Analysis of Intracellular Bacteria, Candidatus Berkiella cookevillensis and Candidatus Berkiella aquae.</title>
        <authorList>
            <person name="Kidane D.T."/>
            <person name="Mehari Y.T."/>
            <person name="Rice F.C."/>
            <person name="Arivett B.A."/>
            <person name="Farone A.L."/>
            <person name="Berk S.G."/>
            <person name="Farone M.B."/>
        </authorList>
    </citation>
    <scope>NUCLEOTIDE SEQUENCE</scope>
    <source>
        <strain evidence="4">CC99</strain>
    </source>
</reference>
<feature type="domain" description="AAA" evidence="1">
    <location>
        <begin position="41"/>
        <end position="165"/>
    </location>
</feature>
<dbReference type="SUPFAM" id="SSF52540">
    <property type="entry name" value="P-loop containing nucleoside triphosphate hydrolases"/>
    <property type="match status" value="1"/>
</dbReference>
<accession>A0A0Q9YN47</accession>
<dbReference type="EMBL" id="LKHV02000001">
    <property type="protein sequence ID" value="MCS5707402.1"/>
    <property type="molecule type" value="Genomic_DNA"/>
</dbReference>
<organism evidence="3">
    <name type="scientific">Candidatus Berkiella cookevillensis</name>
    <dbReference type="NCBI Taxonomy" id="437022"/>
    <lineage>
        <taxon>Bacteria</taxon>
        <taxon>Pseudomonadati</taxon>
        <taxon>Pseudomonadota</taxon>
        <taxon>Gammaproteobacteria</taxon>
        <taxon>Candidatus Berkiellales</taxon>
        <taxon>Candidatus Berkiellaceae</taxon>
        <taxon>Candidatus Berkiella</taxon>
    </lineage>
</organism>
<dbReference type="Gene3D" id="3.40.50.300">
    <property type="entry name" value="P-loop containing nucleotide triphosphate hydrolases"/>
    <property type="match status" value="1"/>
</dbReference>
<dbReference type="Pfam" id="PF13635">
    <property type="entry name" value="DUF4143"/>
    <property type="match status" value="1"/>
</dbReference>
<dbReference type="EMBL" id="LKHV01000014">
    <property type="protein sequence ID" value="KRG17603.1"/>
    <property type="molecule type" value="Genomic_DNA"/>
</dbReference>
<gene>
    <name evidence="4" type="ORF">CC99x_000645</name>
    <name evidence="3" type="ORF">CC99x_02202</name>
</gene>
<reference evidence="3" key="1">
    <citation type="submission" date="2015-09" db="EMBL/GenBank/DDBJ databases">
        <title>Draft Genome Sequences of Two Novel Amoeba-resistant Intranuclear Bacteria, Candidatus Berkiella cookevillensis and Candidatus Berkiella aquae.</title>
        <authorList>
            <person name="Mehari Y.T."/>
            <person name="Arivett B.A."/>
            <person name="Farone A.L."/>
            <person name="Gunderson J.H."/>
            <person name="Farone M.B."/>
        </authorList>
    </citation>
    <scope>NUCLEOTIDE SEQUENCE [LARGE SCALE GENOMIC DNA]</scope>
    <source>
        <strain evidence="3">CC99</strain>
    </source>
</reference>
<dbReference type="InterPro" id="IPR041682">
    <property type="entry name" value="AAA_14"/>
</dbReference>
<dbReference type="STRING" id="437022.CC99x_02202"/>